<evidence type="ECO:0000313" key="7">
    <source>
        <dbReference type="Proteomes" id="UP000695264"/>
    </source>
</evidence>
<organism evidence="6 7">
    <name type="scientific">Streptomyces zingiberis</name>
    <dbReference type="NCBI Taxonomy" id="2053010"/>
    <lineage>
        <taxon>Bacteria</taxon>
        <taxon>Bacillati</taxon>
        <taxon>Actinomycetota</taxon>
        <taxon>Actinomycetes</taxon>
        <taxon>Kitasatosporales</taxon>
        <taxon>Streptomycetaceae</taxon>
        <taxon>Streptomyces</taxon>
    </lineage>
</organism>
<evidence type="ECO:0000256" key="4">
    <source>
        <dbReference type="SAM" id="MobiDB-lite"/>
    </source>
</evidence>
<dbReference type="SUPFAM" id="SSF46785">
    <property type="entry name" value="Winged helix' DNA-binding domain"/>
    <property type="match status" value="1"/>
</dbReference>
<evidence type="ECO:0000256" key="3">
    <source>
        <dbReference type="ARBA" id="ARBA00023163"/>
    </source>
</evidence>
<dbReference type="PANTHER" id="PTHR43537">
    <property type="entry name" value="TRANSCRIPTIONAL REGULATOR, GNTR FAMILY"/>
    <property type="match status" value="1"/>
</dbReference>
<gene>
    <name evidence="6" type="ORF">HCK00_25830</name>
</gene>
<dbReference type="InterPro" id="IPR000524">
    <property type="entry name" value="Tscrpt_reg_HTH_GntR"/>
</dbReference>
<protein>
    <submittedName>
        <fullName evidence="6">GntR family transcriptional regulator</fullName>
    </submittedName>
</protein>
<feature type="region of interest" description="Disordered" evidence="4">
    <location>
        <begin position="1"/>
        <end position="53"/>
    </location>
</feature>
<evidence type="ECO:0000256" key="1">
    <source>
        <dbReference type="ARBA" id="ARBA00023015"/>
    </source>
</evidence>
<keyword evidence="3" id="KW-0804">Transcription</keyword>
<dbReference type="Pfam" id="PF07729">
    <property type="entry name" value="FCD"/>
    <property type="match status" value="1"/>
</dbReference>
<dbReference type="SMART" id="SM00345">
    <property type="entry name" value="HTH_GNTR"/>
    <property type="match status" value="1"/>
</dbReference>
<dbReference type="Gene3D" id="1.10.10.10">
    <property type="entry name" value="Winged helix-like DNA-binding domain superfamily/Winged helix DNA-binding domain"/>
    <property type="match status" value="1"/>
</dbReference>
<dbReference type="CDD" id="cd07377">
    <property type="entry name" value="WHTH_GntR"/>
    <property type="match status" value="1"/>
</dbReference>
<dbReference type="InterPro" id="IPR008920">
    <property type="entry name" value="TF_FadR/GntR_C"/>
</dbReference>
<dbReference type="PROSITE" id="PS50949">
    <property type="entry name" value="HTH_GNTR"/>
    <property type="match status" value="1"/>
</dbReference>
<keyword evidence="7" id="KW-1185">Reference proteome</keyword>
<keyword evidence="1" id="KW-0805">Transcription regulation</keyword>
<dbReference type="InterPro" id="IPR036390">
    <property type="entry name" value="WH_DNA-bd_sf"/>
</dbReference>
<dbReference type="Proteomes" id="UP000695264">
    <property type="component" value="Unassembled WGS sequence"/>
</dbReference>
<dbReference type="PANTHER" id="PTHR43537:SF45">
    <property type="entry name" value="GNTR FAMILY REGULATORY PROTEIN"/>
    <property type="match status" value="1"/>
</dbReference>
<comment type="caution">
    <text evidence="6">The sequence shown here is derived from an EMBL/GenBank/DDBJ whole genome shotgun (WGS) entry which is preliminary data.</text>
</comment>
<evidence type="ECO:0000259" key="5">
    <source>
        <dbReference type="PROSITE" id="PS50949"/>
    </source>
</evidence>
<name>A0ABX1C1R5_9ACTN</name>
<feature type="domain" description="HTH gntR-type" evidence="5">
    <location>
        <begin position="55"/>
        <end position="122"/>
    </location>
</feature>
<sequence length="263" mass="26799">MEQSRSAVGGGEGGRAGRRTGAPRARASQPVEGGRPGAPAGGGPGRAGSGPVTRHSVRGQILESLRAALVAGELVPGEVYSAPALAARFGVSPTPVREAMQRLATEGAVETVPNRGFRVALRSDRELAELAEVRALLEVPALLRLAGGGPPGGWDGLRALAATATGAAAVGDRVRYTEADRAFHRALLALAGNEQLVLVADELYRRVQAPVCRGAVTSRADLRADAAEHEALLDALAAGNAAVVERLARAHVRGPAAPRPGGG</sequence>
<keyword evidence="2" id="KW-0238">DNA-binding</keyword>
<dbReference type="Pfam" id="PF00392">
    <property type="entry name" value="GntR"/>
    <property type="match status" value="1"/>
</dbReference>
<dbReference type="RefSeq" id="WP_168104464.1">
    <property type="nucleotide sequence ID" value="NZ_JAATEN010000032.1"/>
</dbReference>
<accession>A0ABX1C1R5</accession>
<dbReference type="SUPFAM" id="SSF48008">
    <property type="entry name" value="GntR ligand-binding domain-like"/>
    <property type="match status" value="1"/>
</dbReference>
<dbReference type="InterPro" id="IPR036388">
    <property type="entry name" value="WH-like_DNA-bd_sf"/>
</dbReference>
<reference evidence="6 7" key="1">
    <citation type="submission" date="2020-03" db="EMBL/GenBank/DDBJ databases">
        <title>WGS of actinomycetes isolated from Thailand.</title>
        <authorList>
            <person name="Thawai C."/>
        </authorList>
    </citation>
    <scope>NUCLEOTIDE SEQUENCE [LARGE SCALE GENOMIC DNA]</scope>
    <source>
        <strain evidence="6 7">PLAI 1-29</strain>
    </source>
</reference>
<feature type="compositionally biased region" description="Gly residues" evidence="4">
    <location>
        <begin position="34"/>
        <end position="48"/>
    </location>
</feature>
<dbReference type="Gene3D" id="1.20.120.530">
    <property type="entry name" value="GntR ligand-binding domain-like"/>
    <property type="match status" value="1"/>
</dbReference>
<evidence type="ECO:0000313" key="6">
    <source>
        <dbReference type="EMBL" id="NJQ03841.1"/>
    </source>
</evidence>
<dbReference type="EMBL" id="JAATEN010000032">
    <property type="protein sequence ID" value="NJQ03841.1"/>
    <property type="molecule type" value="Genomic_DNA"/>
</dbReference>
<proteinExistence type="predicted"/>
<dbReference type="InterPro" id="IPR011711">
    <property type="entry name" value="GntR_C"/>
</dbReference>
<evidence type="ECO:0000256" key="2">
    <source>
        <dbReference type="ARBA" id="ARBA00023125"/>
    </source>
</evidence>
<dbReference type="SMART" id="SM00895">
    <property type="entry name" value="FCD"/>
    <property type="match status" value="1"/>
</dbReference>